<dbReference type="AlphaFoldDB" id="A0AAN7PXT1"/>
<feature type="compositionally biased region" description="Basic and acidic residues" evidence="1">
    <location>
        <begin position="285"/>
        <end position="303"/>
    </location>
</feature>
<organism evidence="2 3">
    <name type="scientific">Aquatica leii</name>
    <dbReference type="NCBI Taxonomy" id="1421715"/>
    <lineage>
        <taxon>Eukaryota</taxon>
        <taxon>Metazoa</taxon>
        <taxon>Ecdysozoa</taxon>
        <taxon>Arthropoda</taxon>
        <taxon>Hexapoda</taxon>
        <taxon>Insecta</taxon>
        <taxon>Pterygota</taxon>
        <taxon>Neoptera</taxon>
        <taxon>Endopterygota</taxon>
        <taxon>Coleoptera</taxon>
        <taxon>Polyphaga</taxon>
        <taxon>Elateriformia</taxon>
        <taxon>Elateroidea</taxon>
        <taxon>Lampyridae</taxon>
        <taxon>Luciolinae</taxon>
        <taxon>Aquatica</taxon>
    </lineage>
</organism>
<protein>
    <submittedName>
        <fullName evidence="2">Uncharacterized protein</fullName>
    </submittedName>
</protein>
<feature type="compositionally biased region" description="Low complexity" evidence="1">
    <location>
        <begin position="236"/>
        <end position="246"/>
    </location>
</feature>
<gene>
    <name evidence="2" type="ORF">RN001_008845</name>
</gene>
<evidence type="ECO:0000313" key="3">
    <source>
        <dbReference type="Proteomes" id="UP001353858"/>
    </source>
</evidence>
<proteinExistence type="predicted"/>
<feature type="compositionally biased region" description="Basic and acidic residues" evidence="1">
    <location>
        <begin position="210"/>
        <end position="235"/>
    </location>
</feature>
<evidence type="ECO:0000313" key="2">
    <source>
        <dbReference type="EMBL" id="KAK4880699.1"/>
    </source>
</evidence>
<dbReference type="EMBL" id="JARPUR010000003">
    <property type="protein sequence ID" value="KAK4880699.1"/>
    <property type="molecule type" value="Genomic_DNA"/>
</dbReference>
<keyword evidence="3" id="KW-1185">Reference proteome</keyword>
<dbReference type="PANTHER" id="PTHR33480:SF1">
    <property type="entry name" value="TYR RECOMBINASE DOMAIN-CONTAINING PROTEIN"/>
    <property type="match status" value="1"/>
</dbReference>
<evidence type="ECO:0000256" key="1">
    <source>
        <dbReference type="SAM" id="MobiDB-lite"/>
    </source>
</evidence>
<comment type="caution">
    <text evidence="2">The sequence shown here is derived from an EMBL/GenBank/DDBJ whole genome shotgun (WGS) entry which is preliminary data.</text>
</comment>
<feature type="region of interest" description="Disordered" evidence="1">
    <location>
        <begin position="210"/>
        <end position="303"/>
    </location>
</feature>
<name>A0AAN7PXT1_9COLE</name>
<accession>A0AAN7PXT1</accession>
<dbReference type="Proteomes" id="UP001353858">
    <property type="component" value="Unassembled WGS sequence"/>
</dbReference>
<dbReference type="PANTHER" id="PTHR33480">
    <property type="entry name" value="SET DOMAIN-CONTAINING PROTEIN-RELATED"/>
    <property type="match status" value="1"/>
</dbReference>
<reference evidence="3" key="1">
    <citation type="submission" date="2023-01" db="EMBL/GenBank/DDBJ databases">
        <title>Key to firefly adult light organ development and bioluminescence: homeobox transcription factors regulate luciferase expression and transportation to peroxisome.</title>
        <authorList>
            <person name="Fu X."/>
        </authorList>
    </citation>
    <scope>NUCLEOTIDE SEQUENCE [LARGE SCALE GENOMIC DNA]</scope>
</reference>
<sequence>MIIKRSKLIICHNQEECLTNIKRLKHLIENHWTSEVSSLVLKDLNEKKWEKPKLLPLTSDAMKFQKYLVKEAKEASENILKKHKLVKEYRRLSENVLAMVILLNRKRIEKVQFLKVETYCKNDAQVQQEEFSAALTKSEQILVKNFKRVVTGGKRNAEMEQFATFMGHTKKTHKSYYRLPQGIYQTAKVSKLLLTINKGEGTKYKGKSLEKIELSENDEAERSDGDEEKNPDNLHHSPSSSNSNDHYTSGFGPCVNDNENRRVMTTKLEKRKKQNNETSNSSSDNVHETVKKQKNMEKKSNKK</sequence>